<evidence type="ECO:0000313" key="3">
    <source>
        <dbReference type="Proteomes" id="UP001528411"/>
    </source>
</evidence>
<reference evidence="2 3" key="1">
    <citation type="submission" date="2023-01" db="EMBL/GenBank/DDBJ databases">
        <title>Psychrosphaera sp. nov., isolated from marine algae.</title>
        <authorList>
            <person name="Bayburt H."/>
            <person name="Choi B.J."/>
            <person name="Kim J.M."/>
            <person name="Choi D.G."/>
            <person name="Jeon C.O."/>
        </authorList>
    </citation>
    <scope>NUCLEOTIDE SEQUENCE [LARGE SCALE GENOMIC DNA]</scope>
    <source>
        <strain evidence="2 3">G1-22</strain>
    </source>
</reference>
<dbReference type="RefSeq" id="WP_272179822.1">
    <property type="nucleotide sequence ID" value="NZ_JAQOMS010000002.1"/>
</dbReference>
<dbReference type="EMBL" id="JAQOMS010000002">
    <property type="protein sequence ID" value="MDC2888110.1"/>
    <property type="molecule type" value="Genomic_DNA"/>
</dbReference>
<evidence type="ECO:0000313" key="2">
    <source>
        <dbReference type="EMBL" id="MDC2888110.1"/>
    </source>
</evidence>
<keyword evidence="3" id="KW-1185">Reference proteome</keyword>
<feature type="domain" description="DUF2007" evidence="1">
    <location>
        <begin position="1"/>
        <end position="65"/>
    </location>
</feature>
<gene>
    <name evidence="2" type="ORF">PN838_03885</name>
</gene>
<proteinExistence type="predicted"/>
<name>A0ABT5FC20_9GAMM</name>
<evidence type="ECO:0000259" key="1">
    <source>
        <dbReference type="Pfam" id="PF09413"/>
    </source>
</evidence>
<dbReference type="Proteomes" id="UP001528411">
    <property type="component" value="Unassembled WGS sequence"/>
</dbReference>
<organism evidence="2 3">
    <name type="scientific">Psychrosphaera algicola</name>
    <dbReference type="NCBI Taxonomy" id="3023714"/>
    <lineage>
        <taxon>Bacteria</taxon>
        <taxon>Pseudomonadati</taxon>
        <taxon>Pseudomonadota</taxon>
        <taxon>Gammaproteobacteria</taxon>
        <taxon>Alteromonadales</taxon>
        <taxon>Pseudoalteromonadaceae</taxon>
        <taxon>Psychrosphaera</taxon>
    </lineage>
</organism>
<dbReference type="InterPro" id="IPR018551">
    <property type="entry name" value="DUF2007"/>
</dbReference>
<comment type="caution">
    <text evidence="2">The sequence shown here is derived from an EMBL/GenBank/DDBJ whole genome shotgun (WGS) entry which is preliminary data.</text>
</comment>
<sequence>MKKIFTANNNIELEPYKAMLSEANIKFLVKNEFAMATVGEIPVNESWPQIWAIENQFADNARQLCVELEKMILADKDDWLCLGVWRKQWRQF</sequence>
<accession>A0ABT5FC20</accession>
<dbReference type="Pfam" id="PF09413">
    <property type="entry name" value="DUF2007"/>
    <property type="match status" value="1"/>
</dbReference>
<protein>
    <submittedName>
        <fullName evidence="2">DUF2007 domain-containing protein</fullName>
    </submittedName>
</protein>